<dbReference type="InterPro" id="IPR016024">
    <property type="entry name" value="ARM-type_fold"/>
</dbReference>
<dbReference type="EMBL" id="ATDL01000016">
    <property type="protein sequence ID" value="ERJ58356.1"/>
    <property type="molecule type" value="Genomic_DNA"/>
</dbReference>
<name>U2H9E0_9SPHI</name>
<dbReference type="Gene3D" id="1.25.10.10">
    <property type="entry name" value="Leucine-rich Repeat Variant"/>
    <property type="match status" value="1"/>
</dbReference>
<dbReference type="RefSeq" id="WP_021071052.1">
    <property type="nucleotide sequence ID" value="NZ_ATDL01000016.1"/>
</dbReference>
<evidence type="ECO:0008006" key="4">
    <source>
        <dbReference type="Google" id="ProtNLM"/>
    </source>
</evidence>
<dbReference type="InterPro" id="IPR011989">
    <property type="entry name" value="ARM-like"/>
</dbReference>
<dbReference type="PATRIC" id="fig|1346330.5.peg.2904"/>
<keyword evidence="1" id="KW-0732">Signal</keyword>
<comment type="caution">
    <text evidence="2">The sequence shown here is derived from an EMBL/GenBank/DDBJ whole genome shotgun (WGS) entry which is preliminary data.</text>
</comment>
<dbReference type="Proteomes" id="UP000016584">
    <property type="component" value="Unassembled WGS sequence"/>
</dbReference>
<dbReference type="STRING" id="1346330.M472_06205"/>
<gene>
    <name evidence="2" type="ORF">M472_06205</name>
</gene>
<evidence type="ECO:0000256" key="1">
    <source>
        <dbReference type="SAM" id="SignalP"/>
    </source>
</evidence>
<feature type="signal peptide" evidence="1">
    <location>
        <begin position="1"/>
        <end position="24"/>
    </location>
</feature>
<dbReference type="AlphaFoldDB" id="U2H9E0"/>
<dbReference type="OrthoDB" id="619585at2"/>
<dbReference type="SUPFAM" id="SSF48371">
    <property type="entry name" value="ARM repeat"/>
    <property type="match status" value="1"/>
</dbReference>
<reference evidence="2 3" key="1">
    <citation type="journal article" date="2013" name="Genome Announc.">
        <title>The Draft Genome Sequence of Sphingomonas paucimobilis Strain HER1398 (Proteobacteria), Host to the Giant PAU Phage, Indicates That It Is a Member of the Genus Sphingobacterium (Bacteroidetes).</title>
        <authorList>
            <person name="White R.A.III."/>
            <person name="Suttle C.A."/>
        </authorList>
    </citation>
    <scope>NUCLEOTIDE SEQUENCE [LARGE SCALE GENOMIC DNA]</scope>
    <source>
        <strain evidence="2 3">HER1398</strain>
    </source>
</reference>
<keyword evidence="3" id="KW-1185">Reference proteome</keyword>
<feature type="chain" id="PRO_5004628716" description="HEAT repeat domain-containing protein" evidence="1">
    <location>
        <begin position="25"/>
        <end position="636"/>
    </location>
</feature>
<sequence>MKALNKLFIFFLVSHLFISNITRAQEIIPSTLEIKDRSFAIVTDRTTFEKCQKEITAYRDVIESEFLPTLIIYHSWKNPEQIKNELKKLYESSKTEGVIFIGDIPIPMILKAQHLTNVSTAIPSDRFYDDFSLTFDFLEQSKTNTQLFFYNLGISSPNRIRSTIYSARLKPLASSSKSNDKYQQISTYLNKAVQARQQKNSVDQIMSYVAFQPLSAWSSQSYFLEEQFPQVLKSSTRFQNYKDDKFRTLQGETINQFRRKDLDIAFIRQYALSNVAMIHPNVTLTIFADNPIGNFSEPQYDAGYFTFSPGNALTVLANSVQPTPHPHPTYLIGSLNMGLNIGQWAKLNNTLESHLLGDPTFFFSLSSADTLSQFVNETDNKHLVQALSKVSSPEAQSFLLNQLFLNRYEGLTKLLMQYYDSSKYATVRYTCIHIAERQEGEIRSALFSKGIKDPDECIRLEVIHSMARIGDPIFIPALVEAYTENQHAESILSAINMALYAFNKDLIKNIAEQHFMTTNNYTDKSAEKEKFYDTQFTGVYLEIDKKIFDTNSDRQKQGIADLHTVHYHPSITRYLEFVRNSKMNIDLRIAMLESLSCFRDSYRKPEIVAACKELMVDTRHSKRLRDEARRTLNNIN</sequence>
<evidence type="ECO:0000313" key="2">
    <source>
        <dbReference type="EMBL" id="ERJ58356.1"/>
    </source>
</evidence>
<evidence type="ECO:0000313" key="3">
    <source>
        <dbReference type="Proteomes" id="UP000016584"/>
    </source>
</evidence>
<dbReference type="eggNOG" id="COG1413">
    <property type="taxonomic scope" value="Bacteria"/>
</dbReference>
<accession>U2H9E0</accession>
<proteinExistence type="predicted"/>
<organism evidence="2 3">
    <name type="scientific">Sphingobacterium paucimobilis HER1398</name>
    <dbReference type="NCBI Taxonomy" id="1346330"/>
    <lineage>
        <taxon>Bacteria</taxon>
        <taxon>Pseudomonadati</taxon>
        <taxon>Bacteroidota</taxon>
        <taxon>Sphingobacteriia</taxon>
        <taxon>Sphingobacteriales</taxon>
        <taxon>Sphingobacteriaceae</taxon>
        <taxon>Sphingobacterium</taxon>
    </lineage>
</organism>
<protein>
    <recommendedName>
        <fullName evidence="4">HEAT repeat domain-containing protein</fullName>
    </recommendedName>
</protein>